<keyword evidence="5" id="KW-1185">Reference proteome</keyword>
<dbReference type="EMBL" id="BMNM01000002">
    <property type="protein sequence ID" value="GGI73981.1"/>
    <property type="molecule type" value="Genomic_DNA"/>
</dbReference>
<dbReference type="Proteomes" id="UP001060771">
    <property type="component" value="Chromosome"/>
</dbReference>
<dbReference type="InterPro" id="IPR001279">
    <property type="entry name" value="Metallo-B-lactamas"/>
</dbReference>
<dbReference type="GO" id="GO:0042781">
    <property type="term" value="F:3'-tRNA processing endoribonuclease activity"/>
    <property type="evidence" value="ECO:0007669"/>
    <property type="project" value="TreeGrafter"/>
</dbReference>
<dbReference type="PANTHER" id="PTHR46018">
    <property type="entry name" value="ZINC PHOSPHODIESTERASE ELAC PROTEIN 1"/>
    <property type="match status" value="1"/>
</dbReference>
<protein>
    <submittedName>
        <fullName evidence="3">MBL fold metallo-hydrolase</fullName>
    </submittedName>
</protein>
<dbReference type="Pfam" id="PF12706">
    <property type="entry name" value="Lactamase_B_2"/>
    <property type="match status" value="1"/>
</dbReference>
<dbReference type="Gene3D" id="3.60.15.10">
    <property type="entry name" value="Ribonuclease Z/Hydroxyacylglutathione hydrolase-like"/>
    <property type="match status" value="1"/>
</dbReference>
<evidence type="ECO:0000313" key="3">
    <source>
        <dbReference type="EMBL" id="GGI73981.1"/>
    </source>
</evidence>
<reference evidence="2" key="4">
    <citation type="journal article" date="2023" name="Microbiol. Resour. Announc.">
        <title>Complete Genome Sequence of Vulcanisaeta souniana Strain IC-059, a Hyperthermophilic Archaeon Isolated from Hot Spring Water in Japan.</title>
        <authorList>
            <person name="Kato S."/>
            <person name="Itoh T."/>
            <person name="Wu L."/>
            <person name="Ma J."/>
            <person name="Ohkuma M."/>
        </authorList>
    </citation>
    <scope>NUCLEOTIDE SEQUENCE</scope>
    <source>
        <strain evidence="2">JCM 11219</strain>
    </source>
</reference>
<dbReference type="Proteomes" id="UP000657075">
    <property type="component" value="Unassembled WGS sequence"/>
</dbReference>
<evidence type="ECO:0000259" key="1">
    <source>
        <dbReference type="Pfam" id="PF12706"/>
    </source>
</evidence>
<dbReference type="OrthoDB" id="73420at2157"/>
<dbReference type="InterPro" id="IPR036866">
    <property type="entry name" value="RibonucZ/Hydroxyglut_hydro"/>
</dbReference>
<organism evidence="3 4">
    <name type="scientific">Vulcanisaeta souniana JCM 11219</name>
    <dbReference type="NCBI Taxonomy" id="1293586"/>
    <lineage>
        <taxon>Archaea</taxon>
        <taxon>Thermoproteota</taxon>
        <taxon>Thermoprotei</taxon>
        <taxon>Thermoproteales</taxon>
        <taxon>Thermoproteaceae</taxon>
        <taxon>Vulcanisaeta</taxon>
    </lineage>
</organism>
<gene>
    <name evidence="3" type="ORF">GCM10007112_08500</name>
    <name evidence="2" type="ORF">Vsou_06320</name>
</gene>
<name>A0A830EE58_9CREN</name>
<evidence type="ECO:0000313" key="2">
    <source>
        <dbReference type="EMBL" id="BDR91539.1"/>
    </source>
</evidence>
<feature type="domain" description="Metallo-beta-lactamase" evidence="1">
    <location>
        <begin position="30"/>
        <end position="219"/>
    </location>
</feature>
<dbReference type="GeneID" id="76206189"/>
<dbReference type="SUPFAM" id="SSF56281">
    <property type="entry name" value="Metallo-hydrolase/oxidoreductase"/>
    <property type="match status" value="1"/>
</dbReference>
<dbReference type="AlphaFoldDB" id="A0A830EE58"/>
<dbReference type="EMBL" id="AP026830">
    <property type="protein sequence ID" value="BDR91539.1"/>
    <property type="molecule type" value="Genomic_DNA"/>
</dbReference>
<dbReference type="RefSeq" id="WP_188602818.1">
    <property type="nucleotide sequence ID" value="NZ_AP026830.1"/>
</dbReference>
<dbReference type="PANTHER" id="PTHR46018:SF2">
    <property type="entry name" value="ZINC PHOSPHODIESTERASE ELAC PROTEIN 1"/>
    <property type="match status" value="1"/>
</dbReference>
<sequence length="249" mass="27299">MRVIPLGIGGWISNPLLGNTSLIVEVGNSRILIDAGECTYRALRMCGFDVDKIDLVLLTHRHGDHIMGLSTIALYARSIGKILKVYGPRDVDLPRLFDTLGIPQYVSAVEFHPIDLSPEPMTVIINHDYKISAASTDHTVPSLAFRIEEFNGSCITYSSDTRPSTNVANLARGCTLLIHETSGNPGAEDISHLHGHSTTSDAIKIAKNAGVRYLMPIHYYIDSPVFNDTQNVSVILPIPCTPIDIQRLK</sequence>
<evidence type="ECO:0000313" key="5">
    <source>
        <dbReference type="Proteomes" id="UP001060771"/>
    </source>
</evidence>
<evidence type="ECO:0000313" key="4">
    <source>
        <dbReference type="Proteomes" id="UP000657075"/>
    </source>
</evidence>
<accession>A0A830EE58</accession>
<reference evidence="3" key="2">
    <citation type="submission" date="2020-09" db="EMBL/GenBank/DDBJ databases">
        <authorList>
            <person name="Sun Q."/>
            <person name="Ohkuma M."/>
        </authorList>
    </citation>
    <scope>NUCLEOTIDE SEQUENCE</scope>
    <source>
        <strain evidence="3">JCM 11219</strain>
    </source>
</reference>
<proteinExistence type="predicted"/>
<reference evidence="5" key="3">
    <citation type="submission" date="2022-09" db="EMBL/GenBank/DDBJ databases">
        <title>Complete genome sequence of Vulcanisaeta souniana.</title>
        <authorList>
            <person name="Kato S."/>
            <person name="Itoh T."/>
            <person name="Ohkuma M."/>
        </authorList>
    </citation>
    <scope>NUCLEOTIDE SEQUENCE [LARGE SCALE GENOMIC DNA]</scope>
    <source>
        <strain evidence="5">JCM 11219</strain>
    </source>
</reference>
<reference evidence="3" key="1">
    <citation type="journal article" date="2014" name="Int. J. Syst. Evol. Microbiol.">
        <title>Complete genome sequence of Corynebacterium casei LMG S-19264T (=DSM 44701T), isolated from a smear-ripened cheese.</title>
        <authorList>
            <consortium name="US DOE Joint Genome Institute (JGI-PGF)"/>
            <person name="Walter F."/>
            <person name="Albersmeier A."/>
            <person name="Kalinowski J."/>
            <person name="Ruckert C."/>
        </authorList>
    </citation>
    <scope>NUCLEOTIDE SEQUENCE</scope>
    <source>
        <strain evidence="3">JCM 11219</strain>
    </source>
</reference>